<name>A0A814D5J2_9BILA</name>
<feature type="domain" description="G" evidence="1">
    <location>
        <begin position="57"/>
        <end position="127"/>
    </location>
</feature>
<keyword evidence="4" id="KW-1185">Reference proteome</keyword>
<evidence type="ECO:0000259" key="1">
    <source>
        <dbReference type="Pfam" id="PF01926"/>
    </source>
</evidence>
<dbReference type="Gene3D" id="3.40.50.300">
    <property type="entry name" value="P-loop containing nucleotide triphosphate hydrolases"/>
    <property type="match status" value="1"/>
</dbReference>
<dbReference type="Pfam" id="PF01926">
    <property type="entry name" value="MMR_HSR1"/>
    <property type="match status" value="1"/>
</dbReference>
<evidence type="ECO:0000313" key="3">
    <source>
        <dbReference type="EMBL" id="CAF3725448.1"/>
    </source>
</evidence>
<dbReference type="InterPro" id="IPR006073">
    <property type="entry name" value="GTP-bd"/>
</dbReference>
<dbReference type="GO" id="GO:0005525">
    <property type="term" value="F:GTP binding"/>
    <property type="evidence" value="ECO:0007669"/>
    <property type="project" value="InterPro"/>
</dbReference>
<accession>A0A814D5J2</accession>
<dbReference type="OrthoDB" id="8954335at2759"/>
<organism evidence="2 4">
    <name type="scientific">Didymodactylos carnosus</name>
    <dbReference type="NCBI Taxonomy" id="1234261"/>
    <lineage>
        <taxon>Eukaryota</taxon>
        <taxon>Metazoa</taxon>
        <taxon>Spiralia</taxon>
        <taxon>Gnathifera</taxon>
        <taxon>Rotifera</taxon>
        <taxon>Eurotatoria</taxon>
        <taxon>Bdelloidea</taxon>
        <taxon>Philodinida</taxon>
        <taxon>Philodinidae</taxon>
        <taxon>Didymodactylos</taxon>
    </lineage>
</organism>
<dbReference type="Proteomes" id="UP000663829">
    <property type="component" value="Unassembled WGS sequence"/>
</dbReference>
<dbReference type="CDD" id="cd00882">
    <property type="entry name" value="Ras_like_GTPase"/>
    <property type="match status" value="1"/>
</dbReference>
<protein>
    <recommendedName>
        <fullName evidence="1">G domain-containing protein</fullName>
    </recommendedName>
</protein>
<sequence length="169" mass="19701">MHRTMCRAPRRGVYRSIHLLEHRYKSSALESDLFTALDHNDPAFAGVYFYETQEINVLLVGRSQTGKSAIIEALRNPRFRKTKSGFSTTRDPKCYRLVLYVKDKETVYQVNLIDTVGVNEVSKEVDKQWTEYEILGLSRIFFLAYFSTKYSSTKWLVDKSANRQKLVDE</sequence>
<comment type="caution">
    <text evidence="2">The sequence shown here is derived from an EMBL/GenBank/DDBJ whole genome shotgun (WGS) entry which is preliminary data.</text>
</comment>
<dbReference type="AlphaFoldDB" id="A0A814D5J2"/>
<dbReference type="EMBL" id="CAJNOQ010002287">
    <property type="protein sequence ID" value="CAF0949703.1"/>
    <property type="molecule type" value="Genomic_DNA"/>
</dbReference>
<gene>
    <name evidence="2" type="ORF">GPM918_LOCUS11169</name>
    <name evidence="3" type="ORF">SRO942_LOCUS11168</name>
</gene>
<dbReference type="EMBL" id="CAJOBC010002286">
    <property type="protein sequence ID" value="CAF3725448.1"/>
    <property type="molecule type" value="Genomic_DNA"/>
</dbReference>
<dbReference type="SUPFAM" id="SSF52540">
    <property type="entry name" value="P-loop containing nucleoside triphosphate hydrolases"/>
    <property type="match status" value="1"/>
</dbReference>
<proteinExistence type="predicted"/>
<evidence type="ECO:0000313" key="4">
    <source>
        <dbReference type="Proteomes" id="UP000663829"/>
    </source>
</evidence>
<dbReference type="Proteomes" id="UP000681722">
    <property type="component" value="Unassembled WGS sequence"/>
</dbReference>
<evidence type="ECO:0000313" key="2">
    <source>
        <dbReference type="EMBL" id="CAF0949703.1"/>
    </source>
</evidence>
<dbReference type="InterPro" id="IPR027417">
    <property type="entry name" value="P-loop_NTPase"/>
</dbReference>
<reference evidence="2" key="1">
    <citation type="submission" date="2021-02" db="EMBL/GenBank/DDBJ databases">
        <authorList>
            <person name="Nowell W R."/>
        </authorList>
    </citation>
    <scope>NUCLEOTIDE SEQUENCE</scope>
</reference>